<dbReference type="EMBL" id="KN817538">
    <property type="protein sequence ID" value="KJA24216.1"/>
    <property type="molecule type" value="Genomic_DNA"/>
</dbReference>
<gene>
    <name evidence="1" type="ORF">HYPSUDRAFT_537579</name>
</gene>
<evidence type="ECO:0000313" key="2">
    <source>
        <dbReference type="Proteomes" id="UP000054270"/>
    </source>
</evidence>
<organism evidence="1 2">
    <name type="scientific">Hypholoma sublateritium (strain FD-334 SS-4)</name>
    <dbReference type="NCBI Taxonomy" id="945553"/>
    <lineage>
        <taxon>Eukaryota</taxon>
        <taxon>Fungi</taxon>
        <taxon>Dikarya</taxon>
        <taxon>Basidiomycota</taxon>
        <taxon>Agaricomycotina</taxon>
        <taxon>Agaricomycetes</taxon>
        <taxon>Agaricomycetidae</taxon>
        <taxon>Agaricales</taxon>
        <taxon>Agaricineae</taxon>
        <taxon>Strophariaceae</taxon>
        <taxon>Hypholoma</taxon>
    </lineage>
</organism>
<proteinExistence type="predicted"/>
<sequence length="177" mass="19755">MTASACCKWYRTKAPDNTQNSLNYQRHSHMCASATMLPNICRPTVHRTHRCAHRLEHSPHSPCPPALSRFDIAVNTTAKTDILTAMHARRPWTDAAPTPDPSGAAYASAPVHRGEFARERVVFPQNFGTRSSHRQLNGVRRRNTHHWKKCACSGLAVRGAWAPLRRACASLCTVFFG</sequence>
<name>A0A0D2P6H1_HYPSF</name>
<evidence type="ECO:0000313" key="1">
    <source>
        <dbReference type="EMBL" id="KJA24216.1"/>
    </source>
</evidence>
<keyword evidence="2" id="KW-1185">Reference proteome</keyword>
<dbReference type="Proteomes" id="UP000054270">
    <property type="component" value="Unassembled WGS sequence"/>
</dbReference>
<reference evidence="2" key="1">
    <citation type="submission" date="2014-04" db="EMBL/GenBank/DDBJ databases">
        <title>Evolutionary Origins and Diversification of the Mycorrhizal Mutualists.</title>
        <authorList>
            <consortium name="DOE Joint Genome Institute"/>
            <consortium name="Mycorrhizal Genomics Consortium"/>
            <person name="Kohler A."/>
            <person name="Kuo A."/>
            <person name="Nagy L.G."/>
            <person name="Floudas D."/>
            <person name="Copeland A."/>
            <person name="Barry K.W."/>
            <person name="Cichocki N."/>
            <person name="Veneault-Fourrey C."/>
            <person name="LaButti K."/>
            <person name="Lindquist E.A."/>
            <person name="Lipzen A."/>
            <person name="Lundell T."/>
            <person name="Morin E."/>
            <person name="Murat C."/>
            <person name="Riley R."/>
            <person name="Ohm R."/>
            <person name="Sun H."/>
            <person name="Tunlid A."/>
            <person name="Henrissat B."/>
            <person name="Grigoriev I.V."/>
            <person name="Hibbett D.S."/>
            <person name="Martin F."/>
        </authorList>
    </citation>
    <scope>NUCLEOTIDE SEQUENCE [LARGE SCALE GENOMIC DNA]</scope>
    <source>
        <strain evidence="2">FD-334 SS-4</strain>
    </source>
</reference>
<protein>
    <submittedName>
        <fullName evidence="1">Uncharacterized protein</fullName>
    </submittedName>
</protein>
<dbReference type="AlphaFoldDB" id="A0A0D2P6H1"/>
<accession>A0A0D2P6H1</accession>